<dbReference type="EMBL" id="VTPC01002159">
    <property type="protein sequence ID" value="KAF2900500.1"/>
    <property type="molecule type" value="Genomic_DNA"/>
</dbReference>
<keyword evidence="1 2" id="KW-0193">Cuticle</keyword>
<dbReference type="AlphaFoldDB" id="A0A8K0D6N8"/>
<evidence type="ECO:0000313" key="4">
    <source>
        <dbReference type="EMBL" id="KAF2900500.1"/>
    </source>
</evidence>
<dbReference type="Proteomes" id="UP000801492">
    <property type="component" value="Unassembled WGS sequence"/>
</dbReference>
<comment type="caution">
    <text evidence="4">The sequence shown here is derived from an EMBL/GenBank/DDBJ whole genome shotgun (WGS) entry which is preliminary data.</text>
</comment>
<organism evidence="4 5">
    <name type="scientific">Ignelater luminosus</name>
    <name type="common">Cucubano</name>
    <name type="synonym">Pyrophorus luminosus</name>
    <dbReference type="NCBI Taxonomy" id="2038154"/>
    <lineage>
        <taxon>Eukaryota</taxon>
        <taxon>Metazoa</taxon>
        <taxon>Ecdysozoa</taxon>
        <taxon>Arthropoda</taxon>
        <taxon>Hexapoda</taxon>
        <taxon>Insecta</taxon>
        <taxon>Pterygota</taxon>
        <taxon>Neoptera</taxon>
        <taxon>Endopterygota</taxon>
        <taxon>Coleoptera</taxon>
        <taxon>Polyphaga</taxon>
        <taxon>Elateriformia</taxon>
        <taxon>Elateroidea</taxon>
        <taxon>Elateridae</taxon>
        <taxon>Agrypninae</taxon>
        <taxon>Pyrophorini</taxon>
        <taxon>Ignelater</taxon>
    </lineage>
</organism>
<evidence type="ECO:0000256" key="3">
    <source>
        <dbReference type="SAM" id="SignalP"/>
    </source>
</evidence>
<accession>A0A8K0D6N8</accession>
<dbReference type="Pfam" id="PF00379">
    <property type="entry name" value="Chitin_bind_4"/>
    <property type="match status" value="1"/>
</dbReference>
<dbReference type="InterPro" id="IPR031311">
    <property type="entry name" value="CHIT_BIND_RR_consensus"/>
</dbReference>
<evidence type="ECO:0000256" key="1">
    <source>
        <dbReference type="ARBA" id="ARBA00022460"/>
    </source>
</evidence>
<sequence>MFKITCLLLSLTFTFCFAAEYDHPQTNSAAARILDYQFDNIGTGPYRFAFASSDGIERREEGNLINPNTEDEALVVVGSYSYIGPDGVTYTVKYTADQNGFHPEGDHISVPPFVPWVKGQHDSDESGHYHLKSSTQKPIIPLYLPVTPRPAFSSPLPIIVNGNSQNPILTQYISSTPRPLINSLSPILSSTPKPAFNIFNDQPSLIAYVPTRRDTGSDTKKSARTKSSSASNILDILGTNDKEDNANPVQIEDINSL</sequence>
<dbReference type="OrthoDB" id="6761795at2759"/>
<evidence type="ECO:0000256" key="2">
    <source>
        <dbReference type="PROSITE-ProRule" id="PRU00497"/>
    </source>
</evidence>
<dbReference type="InterPro" id="IPR050468">
    <property type="entry name" value="Cuticle_Struct_Prot"/>
</dbReference>
<dbReference type="PANTHER" id="PTHR10380">
    <property type="entry name" value="CUTICLE PROTEIN"/>
    <property type="match status" value="1"/>
</dbReference>
<keyword evidence="3" id="KW-0732">Signal</keyword>
<proteinExistence type="predicted"/>
<evidence type="ECO:0000313" key="5">
    <source>
        <dbReference type="Proteomes" id="UP000801492"/>
    </source>
</evidence>
<dbReference type="PROSITE" id="PS00233">
    <property type="entry name" value="CHIT_BIND_RR_1"/>
    <property type="match status" value="1"/>
</dbReference>
<feature type="signal peptide" evidence="3">
    <location>
        <begin position="1"/>
        <end position="18"/>
    </location>
</feature>
<dbReference type="InterPro" id="IPR000618">
    <property type="entry name" value="Insect_cuticle"/>
</dbReference>
<dbReference type="PROSITE" id="PS51155">
    <property type="entry name" value="CHIT_BIND_RR_2"/>
    <property type="match status" value="1"/>
</dbReference>
<dbReference type="PANTHER" id="PTHR10380:SF218">
    <property type="entry name" value="ADULT CUTICLE PROTEIN 65AA-RELATED"/>
    <property type="match status" value="1"/>
</dbReference>
<dbReference type="GO" id="GO:0062129">
    <property type="term" value="C:chitin-based extracellular matrix"/>
    <property type="evidence" value="ECO:0007669"/>
    <property type="project" value="TreeGrafter"/>
</dbReference>
<dbReference type="GO" id="GO:0008010">
    <property type="term" value="F:structural constituent of chitin-based larval cuticle"/>
    <property type="evidence" value="ECO:0007669"/>
    <property type="project" value="TreeGrafter"/>
</dbReference>
<dbReference type="PRINTS" id="PR00947">
    <property type="entry name" value="CUTICLE"/>
</dbReference>
<name>A0A8K0D6N8_IGNLU</name>
<gene>
    <name evidence="4" type="ORF">ILUMI_05690</name>
</gene>
<feature type="chain" id="PRO_5035430154" evidence="3">
    <location>
        <begin position="19"/>
        <end position="257"/>
    </location>
</feature>
<reference evidence="4" key="1">
    <citation type="submission" date="2019-08" db="EMBL/GenBank/DDBJ databases">
        <title>The genome of the North American firefly Photinus pyralis.</title>
        <authorList>
            <consortium name="Photinus pyralis genome working group"/>
            <person name="Fallon T.R."/>
            <person name="Sander Lower S.E."/>
            <person name="Weng J.-K."/>
        </authorList>
    </citation>
    <scope>NUCLEOTIDE SEQUENCE</scope>
    <source>
        <strain evidence="4">TRF0915ILg1</strain>
        <tissue evidence="4">Whole body</tissue>
    </source>
</reference>
<keyword evidence="5" id="KW-1185">Reference proteome</keyword>
<protein>
    <submittedName>
        <fullName evidence="4">Uncharacterized protein</fullName>
    </submittedName>
</protein>